<feature type="transmembrane region" description="Helical" evidence="1">
    <location>
        <begin position="48"/>
        <end position="68"/>
    </location>
</feature>
<feature type="domain" description="Pyrrolo-quinoline quinone repeat" evidence="2">
    <location>
        <begin position="133"/>
        <end position="384"/>
    </location>
</feature>
<dbReference type="Proteomes" id="UP001158067">
    <property type="component" value="Unassembled WGS sequence"/>
</dbReference>
<keyword evidence="1" id="KW-0812">Transmembrane</keyword>
<dbReference type="InterPro" id="IPR015943">
    <property type="entry name" value="WD40/YVTN_repeat-like_dom_sf"/>
</dbReference>
<sequence length="465" mass="50407">MKRNRATGPKTALLSKHPFAVENTFLPIGFATADATFLYQVNKMKPRFVSLAALVALFLLTGATVGFADDWTGFLGPDGAARSTETVPTKWSDSENLLWKVNLPGSGSSSPVVVGDRVIVTCYLADGSTPKRQVICVDKNTGESLWTVDFPVDYREDGYRGYITEHGYASNTPVADDENVYVFLGKGGVHCISLDGKRNWSADVGKGTSNRQWGSAASLTLYQDTVIVNAAEEAKAILCLDKATGKEVWRQNADMLELTYGTPRIVSPESGDDELVISVPGEIWSMSPVTGKLQWYATSPMTGNVSPSVIVDGDTIYSFGGYRASGSIALKVGGRDDVTDSHVLWTNRSSSYVATPLLINKRLYWVDDRGIAYCTSAEDGEVVFRERVGSLENGRPVYASPILIGDKIYIVTRRSGTLVVNPGDTFDVIAQNKFASDNTDFNASPAVSDGKLYLRSNQALYCVGQ</sequence>
<keyword evidence="1" id="KW-1133">Transmembrane helix</keyword>
<dbReference type="PANTHER" id="PTHR34512:SF30">
    <property type="entry name" value="OUTER MEMBRANE PROTEIN ASSEMBLY FACTOR BAMB"/>
    <property type="match status" value="1"/>
</dbReference>
<dbReference type="SUPFAM" id="SSF50998">
    <property type="entry name" value="Quinoprotein alcohol dehydrogenase-like"/>
    <property type="match status" value="1"/>
</dbReference>
<evidence type="ECO:0000259" key="2">
    <source>
        <dbReference type="Pfam" id="PF13360"/>
    </source>
</evidence>
<comment type="caution">
    <text evidence="3">The sequence shown here is derived from an EMBL/GenBank/DDBJ whole genome shotgun (WGS) entry which is preliminary data.</text>
</comment>
<keyword evidence="4" id="KW-1185">Reference proteome</keyword>
<dbReference type="EMBL" id="FXUG01000008">
    <property type="protein sequence ID" value="SMP63836.1"/>
    <property type="molecule type" value="Genomic_DNA"/>
</dbReference>
<evidence type="ECO:0000256" key="1">
    <source>
        <dbReference type="SAM" id="Phobius"/>
    </source>
</evidence>
<dbReference type="InterPro" id="IPR002372">
    <property type="entry name" value="PQQ_rpt_dom"/>
</dbReference>
<evidence type="ECO:0000313" key="3">
    <source>
        <dbReference type="EMBL" id="SMP63836.1"/>
    </source>
</evidence>
<name>A0ABY1Q995_9BACT</name>
<dbReference type="Gene3D" id="2.130.10.10">
    <property type="entry name" value="YVTN repeat-like/Quinoprotein amine dehydrogenase"/>
    <property type="match status" value="2"/>
</dbReference>
<keyword evidence="1" id="KW-0472">Membrane</keyword>
<evidence type="ECO:0000313" key="4">
    <source>
        <dbReference type="Proteomes" id="UP001158067"/>
    </source>
</evidence>
<dbReference type="PANTHER" id="PTHR34512">
    <property type="entry name" value="CELL SURFACE PROTEIN"/>
    <property type="match status" value="1"/>
</dbReference>
<organism evidence="3 4">
    <name type="scientific">Neorhodopirellula lusitana</name>
    <dbReference type="NCBI Taxonomy" id="445327"/>
    <lineage>
        <taxon>Bacteria</taxon>
        <taxon>Pseudomonadati</taxon>
        <taxon>Planctomycetota</taxon>
        <taxon>Planctomycetia</taxon>
        <taxon>Pirellulales</taxon>
        <taxon>Pirellulaceae</taxon>
        <taxon>Neorhodopirellula</taxon>
    </lineage>
</organism>
<dbReference type="InterPro" id="IPR018391">
    <property type="entry name" value="PQQ_b-propeller_rpt"/>
</dbReference>
<protein>
    <recommendedName>
        <fullName evidence="2">Pyrrolo-quinoline quinone repeat domain-containing protein</fullName>
    </recommendedName>
</protein>
<accession>A0ABY1Q995</accession>
<dbReference type="SMART" id="SM00564">
    <property type="entry name" value="PQQ"/>
    <property type="match status" value="3"/>
</dbReference>
<dbReference type="InterPro" id="IPR011047">
    <property type="entry name" value="Quinoprotein_ADH-like_sf"/>
</dbReference>
<reference evidence="3 4" key="1">
    <citation type="submission" date="2017-05" db="EMBL/GenBank/DDBJ databases">
        <authorList>
            <person name="Varghese N."/>
            <person name="Submissions S."/>
        </authorList>
    </citation>
    <scope>NUCLEOTIDE SEQUENCE [LARGE SCALE GENOMIC DNA]</scope>
    <source>
        <strain evidence="3 4">DSM 25457</strain>
    </source>
</reference>
<dbReference type="Pfam" id="PF13360">
    <property type="entry name" value="PQQ_2"/>
    <property type="match status" value="1"/>
</dbReference>
<gene>
    <name evidence="3" type="ORF">SAMN06265222_108143</name>
</gene>
<proteinExistence type="predicted"/>